<dbReference type="InterPro" id="IPR036866">
    <property type="entry name" value="RibonucZ/Hydroxyglut_hydro"/>
</dbReference>
<sequence length="254" mass="28146">MEIRILGCSGGVGVDLRTTTLLIDQDILIDAGTGVGDLSMEEMLKIRHIFVTHSHLDHIACIPLLVDTLFDQLETPITIHAQTATLNALKDHIFNNVIWPDFSKLPNKENAVMRYSPMLPGEILNIGDRHLEMINVNHIVPGVGYRVENAIGVFAFSGDTTTNDTLWETLNQRDKLDVLIVETAFANADIDLCRRAGHYCADLLAADLAKLKHQPAVYISHNKPGAEKLIMAECEQAIKTHKIHPLHGGVRIKL</sequence>
<dbReference type="SMART" id="SM00849">
    <property type="entry name" value="Lactamase_B"/>
    <property type="match status" value="1"/>
</dbReference>
<dbReference type="GO" id="GO:0004115">
    <property type="term" value="F:3',5'-cyclic-AMP phosphodiesterase activity"/>
    <property type="evidence" value="ECO:0007669"/>
    <property type="project" value="InterPro"/>
</dbReference>
<accession>A0A3B1A5H1</accession>
<gene>
    <name evidence="2" type="ORF">MNBD_GAMMA21-1890</name>
</gene>
<dbReference type="EMBL" id="UOFR01000019">
    <property type="protein sequence ID" value="VAW93459.1"/>
    <property type="molecule type" value="Genomic_DNA"/>
</dbReference>
<name>A0A3B1A5H1_9ZZZZ</name>
<dbReference type="GO" id="GO:0047555">
    <property type="term" value="F:3',5'-cyclic-GMP phosphodiesterase activity"/>
    <property type="evidence" value="ECO:0007669"/>
    <property type="project" value="TreeGrafter"/>
</dbReference>
<dbReference type="GO" id="GO:1902660">
    <property type="term" value="P:negative regulation of glucose mediated signaling pathway"/>
    <property type="evidence" value="ECO:0007669"/>
    <property type="project" value="TreeGrafter"/>
</dbReference>
<dbReference type="AlphaFoldDB" id="A0A3B1A5H1"/>
<dbReference type="PANTHER" id="PTHR28283:SF1">
    <property type="entry name" value="3',5'-CYCLIC-NUCLEOTIDE PHOSPHODIESTERASE 1"/>
    <property type="match status" value="1"/>
</dbReference>
<organism evidence="2">
    <name type="scientific">hydrothermal vent metagenome</name>
    <dbReference type="NCBI Taxonomy" id="652676"/>
    <lineage>
        <taxon>unclassified sequences</taxon>
        <taxon>metagenomes</taxon>
        <taxon>ecological metagenomes</taxon>
    </lineage>
</organism>
<evidence type="ECO:0000259" key="1">
    <source>
        <dbReference type="SMART" id="SM00849"/>
    </source>
</evidence>
<dbReference type="InterPro" id="IPR000396">
    <property type="entry name" value="Pdiesterase2"/>
</dbReference>
<dbReference type="Pfam" id="PF12706">
    <property type="entry name" value="Lactamase_B_2"/>
    <property type="match status" value="1"/>
</dbReference>
<dbReference type="GO" id="GO:0006198">
    <property type="term" value="P:cAMP catabolic process"/>
    <property type="evidence" value="ECO:0007669"/>
    <property type="project" value="InterPro"/>
</dbReference>
<dbReference type="PANTHER" id="PTHR28283">
    <property type="entry name" value="3',5'-CYCLIC-NUCLEOTIDE PHOSPHODIESTERASE 1"/>
    <property type="match status" value="1"/>
</dbReference>
<dbReference type="CDD" id="cd07735">
    <property type="entry name" value="class_II_PDE_MBL-fold"/>
    <property type="match status" value="1"/>
</dbReference>
<protein>
    <submittedName>
        <fullName evidence="2">cAMP phosphodiesterases class-II:Metallo-beta-lactamase superfamily</fullName>
    </submittedName>
</protein>
<feature type="domain" description="Metallo-beta-lactamase" evidence="1">
    <location>
        <begin position="16"/>
        <end position="208"/>
    </location>
</feature>
<proteinExistence type="predicted"/>
<dbReference type="InterPro" id="IPR001279">
    <property type="entry name" value="Metallo-B-lactamas"/>
</dbReference>
<dbReference type="Gene3D" id="3.60.15.10">
    <property type="entry name" value="Ribonuclease Z/Hydroxyacylglutathione hydrolase-like"/>
    <property type="match status" value="1"/>
</dbReference>
<reference evidence="2" key="1">
    <citation type="submission" date="2018-06" db="EMBL/GenBank/DDBJ databases">
        <authorList>
            <person name="Zhirakovskaya E."/>
        </authorList>
    </citation>
    <scope>NUCLEOTIDE SEQUENCE</scope>
</reference>
<dbReference type="SUPFAM" id="SSF56281">
    <property type="entry name" value="Metallo-hydrolase/oxidoreductase"/>
    <property type="match status" value="1"/>
</dbReference>
<evidence type="ECO:0000313" key="2">
    <source>
        <dbReference type="EMBL" id="VAW93459.1"/>
    </source>
</evidence>
<dbReference type="PRINTS" id="PR00388">
    <property type="entry name" value="PDIESTERASE2"/>
</dbReference>